<dbReference type="SUPFAM" id="SSF75420">
    <property type="entry name" value="YhbC-like, N-terminal domain"/>
    <property type="match status" value="1"/>
</dbReference>
<evidence type="ECO:0000256" key="1">
    <source>
        <dbReference type="ARBA" id="ARBA00022490"/>
    </source>
</evidence>
<organism evidence="6 7">
    <name type="scientific">Candidatus Schekmanbacteria bacterium RIFCSPLOWO2_12_FULL_38_15</name>
    <dbReference type="NCBI Taxonomy" id="1817883"/>
    <lineage>
        <taxon>Bacteria</taxon>
        <taxon>Candidatus Schekmaniibacteriota</taxon>
    </lineage>
</organism>
<dbReference type="Proteomes" id="UP000178082">
    <property type="component" value="Unassembled WGS sequence"/>
</dbReference>
<feature type="domain" description="Ribosome maturation factor RimP C-terminal" evidence="5">
    <location>
        <begin position="86"/>
        <end position="152"/>
    </location>
</feature>
<evidence type="ECO:0000256" key="3">
    <source>
        <dbReference type="HAMAP-Rule" id="MF_01077"/>
    </source>
</evidence>
<dbReference type="AlphaFoldDB" id="A0A1F7SI66"/>
<dbReference type="GO" id="GO:0005829">
    <property type="term" value="C:cytosol"/>
    <property type="evidence" value="ECO:0007669"/>
    <property type="project" value="TreeGrafter"/>
</dbReference>
<name>A0A1F7SI66_9BACT</name>
<dbReference type="FunFam" id="3.30.300.70:FF:000001">
    <property type="entry name" value="Ribosome maturation factor RimP"/>
    <property type="match status" value="1"/>
</dbReference>
<dbReference type="InterPro" id="IPR003728">
    <property type="entry name" value="Ribosome_maturation_RimP"/>
</dbReference>
<dbReference type="InterPro" id="IPR036847">
    <property type="entry name" value="RimP_C_sf"/>
</dbReference>
<keyword evidence="1 3" id="KW-0963">Cytoplasm</keyword>
<evidence type="ECO:0000313" key="6">
    <source>
        <dbReference type="EMBL" id="OGL53486.1"/>
    </source>
</evidence>
<sequence>MLDFTEKVKELLEPILLYEGIELVEIEVKKQKTGHLLKIFIDKEGGVKLDDCENVSEQLSRILDVEDIFQWKYVLEVSSPGIDRPLKTQKDFKRCMEKLVNVSIKENEKISRVVGKVVDVTDSSVVLETEKKRESLEISFEKILKASIEIRF</sequence>
<protein>
    <recommendedName>
        <fullName evidence="3">Ribosome maturation factor RimP</fullName>
    </recommendedName>
</protein>
<keyword evidence="2 3" id="KW-0690">Ribosome biogenesis</keyword>
<evidence type="ECO:0000259" key="5">
    <source>
        <dbReference type="Pfam" id="PF17384"/>
    </source>
</evidence>
<proteinExistence type="inferred from homology"/>
<dbReference type="STRING" id="1817883.A3G31_08290"/>
<feature type="domain" description="Ribosome maturation factor RimP N-terminal" evidence="4">
    <location>
        <begin position="11"/>
        <end position="83"/>
    </location>
</feature>
<dbReference type="PANTHER" id="PTHR33867">
    <property type="entry name" value="RIBOSOME MATURATION FACTOR RIMP"/>
    <property type="match status" value="1"/>
</dbReference>
<comment type="similarity">
    <text evidence="3">Belongs to the RimP family.</text>
</comment>
<dbReference type="EMBL" id="MGDI01000025">
    <property type="protein sequence ID" value="OGL53486.1"/>
    <property type="molecule type" value="Genomic_DNA"/>
</dbReference>
<reference evidence="6 7" key="1">
    <citation type="journal article" date="2016" name="Nat. Commun.">
        <title>Thousands of microbial genomes shed light on interconnected biogeochemical processes in an aquifer system.</title>
        <authorList>
            <person name="Anantharaman K."/>
            <person name="Brown C.T."/>
            <person name="Hug L.A."/>
            <person name="Sharon I."/>
            <person name="Castelle C.J."/>
            <person name="Probst A.J."/>
            <person name="Thomas B.C."/>
            <person name="Singh A."/>
            <person name="Wilkins M.J."/>
            <person name="Karaoz U."/>
            <person name="Brodie E.L."/>
            <person name="Williams K.H."/>
            <person name="Hubbard S.S."/>
            <person name="Banfield J.F."/>
        </authorList>
    </citation>
    <scope>NUCLEOTIDE SEQUENCE [LARGE SCALE GENOMIC DNA]</scope>
</reference>
<evidence type="ECO:0000313" key="7">
    <source>
        <dbReference type="Proteomes" id="UP000178082"/>
    </source>
</evidence>
<dbReference type="GO" id="GO:0006412">
    <property type="term" value="P:translation"/>
    <property type="evidence" value="ECO:0007669"/>
    <property type="project" value="TreeGrafter"/>
</dbReference>
<gene>
    <name evidence="3" type="primary">rimP</name>
    <name evidence="6" type="ORF">A3G31_08290</name>
</gene>
<dbReference type="Pfam" id="PF17384">
    <property type="entry name" value="DUF150_C"/>
    <property type="match status" value="1"/>
</dbReference>
<comment type="function">
    <text evidence="3">Required for maturation of 30S ribosomal subunits.</text>
</comment>
<evidence type="ECO:0000256" key="2">
    <source>
        <dbReference type="ARBA" id="ARBA00022517"/>
    </source>
</evidence>
<dbReference type="SUPFAM" id="SSF74942">
    <property type="entry name" value="YhbC-like, C-terminal domain"/>
    <property type="match status" value="1"/>
</dbReference>
<dbReference type="InterPro" id="IPR028989">
    <property type="entry name" value="RimP_N"/>
</dbReference>
<comment type="caution">
    <text evidence="6">The sequence shown here is derived from an EMBL/GenBank/DDBJ whole genome shotgun (WGS) entry which is preliminary data.</text>
</comment>
<dbReference type="Gene3D" id="3.30.300.70">
    <property type="entry name" value="RimP-like superfamily, N-terminal"/>
    <property type="match status" value="1"/>
</dbReference>
<dbReference type="GO" id="GO:0000028">
    <property type="term" value="P:ribosomal small subunit assembly"/>
    <property type="evidence" value="ECO:0007669"/>
    <property type="project" value="TreeGrafter"/>
</dbReference>
<dbReference type="Gene3D" id="2.30.30.180">
    <property type="entry name" value="Ribosome maturation factor RimP, C-terminal domain"/>
    <property type="match status" value="1"/>
</dbReference>
<evidence type="ECO:0000259" key="4">
    <source>
        <dbReference type="Pfam" id="PF02576"/>
    </source>
</evidence>
<dbReference type="InterPro" id="IPR028998">
    <property type="entry name" value="RimP_C"/>
</dbReference>
<accession>A0A1F7SI66</accession>
<dbReference type="Pfam" id="PF02576">
    <property type="entry name" value="RimP_N"/>
    <property type="match status" value="1"/>
</dbReference>
<dbReference type="HAMAP" id="MF_01077">
    <property type="entry name" value="RimP"/>
    <property type="match status" value="1"/>
</dbReference>
<dbReference type="PANTHER" id="PTHR33867:SF1">
    <property type="entry name" value="RIBOSOME MATURATION FACTOR RIMP"/>
    <property type="match status" value="1"/>
</dbReference>
<dbReference type="InterPro" id="IPR035956">
    <property type="entry name" value="RimP_N_sf"/>
</dbReference>
<comment type="subcellular location">
    <subcellularLocation>
        <location evidence="3">Cytoplasm</location>
    </subcellularLocation>
</comment>